<feature type="chain" id="PRO_5041983479" evidence="1">
    <location>
        <begin position="23"/>
        <end position="112"/>
    </location>
</feature>
<accession>A0AAE1DBY5</accession>
<reference evidence="2" key="1">
    <citation type="journal article" date="2023" name="G3 (Bethesda)">
        <title>A reference genome for the long-term kleptoplast-retaining sea slug Elysia crispata morphotype clarki.</title>
        <authorList>
            <person name="Eastman K.E."/>
            <person name="Pendleton A.L."/>
            <person name="Shaikh M.A."/>
            <person name="Suttiyut T."/>
            <person name="Ogas R."/>
            <person name="Tomko P."/>
            <person name="Gavelis G."/>
            <person name="Widhalm J.R."/>
            <person name="Wisecaver J.H."/>
        </authorList>
    </citation>
    <scope>NUCLEOTIDE SEQUENCE</scope>
    <source>
        <strain evidence="2">ECLA1</strain>
    </source>
</reference>
<proteinExistence type="predicted"/>
<name>A0AAE1DBY5_9GAST</name>
<keyword evidence="1" id="KW-0732">Signal</keyword>
<dbReference type="Proteomes" id="UP001283361">
    <property type="component" value="Unassembled WGS sequence"/>
</dbReference>
<comment type="caution">
    <text evidence="2">The sequence shown here is derived from an EMBL/GenBank/DDBJ whole genome shotgun (WGS) entry which is preliminary data.</text>
</comment>
<dbReference type="AlphaFoldDB" id="A0AAE1DBY5"/>
<organism evidence="2 3">
    <name type="scientific">Elysia crispata</name>
    <name type="common">lettuce slug</name>
    <dbReference type="NCBI Taxonomy" id="231223"/>
    <lineage>
        <taxon>Eukaryota</taxon>
        <taxon>Metazoa</taxon>
        <taxon>Spiralia</taxon>
        <taxon>Lophotrochozoa</taxon>
        <taxon>Mollusca</taxon>
        <taxon>Gastropoda</taxon>
        <taxon>Heterobranchia</taxon>
        <taxon>Euthyneura</taxon>
        <taxon>Panpulmonata</taxon>
        <taxon>Sacoglossa</taxon>
        <taxon>Placobranchoidea</taxon>
        <taxon>Plakobranchidae</taxon>
        <taxon>Elysia</taxon>
    </lineage>
</organism>
<protein>
    <submittedName>
        <fullName evidence="2">Uncharacterized protein</fullName>
    </submittedName>
</protein>
<keyword evidence="3" id="KW-1185">Reference proteome</keyword>
<evidence type="ECO:0000313" key="3">
    <source>
        <dbReference type="Proteomes" id="UP001283361"/>
    </source>
</evidence>
<sequence length="112" mass="12759">MIQPWSQESSLILLFVLHLGLAIPVQNVSDPRMPFQLTVSPPFVSRYTAQNMTLRCDRNPDVQTKMAEVSRIRILKQSTSGWDLVAEKRDIVSSPIVSLSVRNRLGFCEHHQ</sequence>
<dbReference type="EMBL" id="JAWDGP010004352">
    <property type="protein sequence ID" value="KAK3765074.1"/>
    <property type="molecule type" value="Genomic_DNA"/>
</dbReference>
<evidence type="ECO:0000256" key="1">
    <source>
        <dbReference type="SAM" id="SignalP"/>
    </source>
</evidence>
<feature type="signal peptide" evidence="1">
    <location>
        <begin position="1"/>
        <end position="22"/>
    </location>
</feature>
<gene>
    <name evidence="2" type="ORF">RRG08_028497</name>
</gene>
<evidence type="ECO:0000313" key="2">
    <source>
        <dbReference type="EMBL" id="KAK3765074.1"/>
    </source>
</evidence>